<accession>A0A0B1SED2</accession>
<dbReference type="Pfam" id="PF00171">
    <property type="entry name" value="Aldedh"/>
    <property type="match status" value="1"/>
</dbReference>
<feature type="non-terminal residue" evidence="2">
    <location>
        <position position="1"/>
    </location>
</feature>
<gene>
    <name evidence="2" type="ORF">OESDEN_18743</name>
</gene>
<dbReference type="GO" id="GO:0016491">
    <property type="term" value="F:oxidoreductase activity"/>
    <property type="evidence" value="ECO:0007669"/>
    <property type="project" value="InterPro"/>
</dbReference>
<name>A0A0B1SED2_OESDE</name>
<dbReference type="SUPFAM" id="SSF53720">
    <property type="entry name" value="ALDH-like"/>
    <property type="match status" value="1"/>
</dbReference>
<evidence type="ECO:0000313" key="3">
    <source>
        <dbReference type="Proteomes" id="UP000053660"/>
    </source>
</evidence>
<feature type="domain" description="Aldehyde dehydrogenase" evidence="1">
    <location>
        <begin position="2"/>
        <end position="170"/>
    </location>
</feature>
<sequence length="170" mass="18031">AVVAKCPVADEQIVDRVVQHAAIAQKAWGELTPLERGKVLHKVADIMRDNLEDIARWEVKTNGKPIYEARVDIASSADTFDFFGGVAAAVLQGDQIDIPGGPTSRLAYTRREPLGVVACIGAWNYPFQTCVWKVAPALAAGNAVVYKPSPFAPASPVLLGEILAAAGIPA</sequence>
<dbReference type="InterPro" id="IPR016162">
    <property type="entry name" value="Ald_DH_N"/>
</dbReference>
<dbReference type="PANTHER" id="PTHR11699">
    <property type="entry name" value="ALDEHYDE DEHYDROGENASE-RELATED"/>
    <property type="match status" value="1"/>
</dbReference>
<dbReference type="InterPro" id="IPR015590">
    <property type="entry name" value="Aldehyde_DH_dom"/>
</dbReference>
<dbReference type="Gene3D" id="3.40.605.10">
    <property type="entry name" value="Aldehyde Dehydrogenase, Chain A, domain 1"/>
    <property type="match status" value="1"/>
</dbReference>
<dbReference type="EMBL" id="KN588199">
    <property type="protein sequence ID" value="KHJ81570.1"/>
    <property type="molecule type" value="Genomic_DNA"/>
</dbReference>
<reference evidence="2 3" key="1">
    <citation type="submission" date="2014-03" db="EMBL/GenBank/DDBJ databases">
        <title>Draft genome of the hookworm Oesophagostomum dentatum.</title>
        <authorList>
            <person name="Mitreva M."/>
        </authorList>
    </citation>
    <scope>NUCLEOTIDE SEQUENCE [LARGE SCALE GENOMIC DNA]</scope>
    <source>
        <strain evidence="2 3">OD-Hann</strain>
    </source>
</reference>
<evidence type="ECO:0000313" key="2">
    <source>
        <dbReference type="EMBL" id="KHJ81570.1"/>
    </source>
</evidence>
<protein>
    <recommendedName>
        <fullName evidence="1">Aldehyde dehydrogenase domain-containing protein</fullName>
    </recommendedName>
</protein>
<evidence type="ECO:0000259" key="1">
    <source>
        <dbReference type="Pfam" id="PF00171"/>
    </source>
</evidence>
<dbReference type="OrthoDB" id="310895at2759"/>
<dbReference type="Proteomes" id="UP000053660">
    <property type="component" value="Unassembled WGS sequence"/>
</dbReference>
<organism evidence="2 3">
    <name type="scientific">Oesophagostomum dentatum</name>
    <name type="common">Nodular worm</name>
    <dbReference type="NCBI Taxonomy" id="61180"/>
    <lineage>
        <taxon>Eukaryota</taxon>
        <taxon>Metazoa</taxon>
        <taxon>Ecdysozoa</taxon>
        <taxon>Nematoda</taxon>
        <taxon>Chromadorea</taxon>
        <taxon>Rhabditida</taxon>
        <taxon>Rhabditina</taxon>
        <taxon>Rhabditomorpha</taxon>
        <taxon>Strongyloidea</taxon>
        <taxon>Strongylidae</taxon>
        <taxon>Oesophagostomum</taxon>
    </lineage>
</organism>
<dbReference type="InterPro" id="IPR016161">
    <property type="entry name" value="Ald_DH/histidinol_DH"/>
</dbReference>
<proteinExistence type="predicted"/>
<dbReference type="AlphaFoldDB" id="A0A0B1SED2"/>
<feature type="non-terminal residue" evidence="2">
    <location>
        <position position="170"/>
    </location>
</feature>
<keyword evidence="3" id="KW-1185">Reference proteome</keyword>